<evidence type="ECO:0000256" key="5">
    <source>
        <dbReference type="ARBA" id="ARBA00022833"/>
    </source>
</evidence>
<dbReference type="SMART" id="SM00184">
    <property type="entry name" value="RING"/>
    <property type="match status" value="1"/>
</dbReference>
<dbReference type="GO" id="GO:0008270">
    <property type="term" value="F:zinc ion binding"/>
    <property type="evidence" value="ECO:0007669"/>
    <property type="project" value="UniProtKB-KW"/>
</dbReference>
<keyword evidence="4 8" id="KW-0863">Zinc-finger</keyword>
<reference evidence="11 12" key="1">
    <citation type="submission" date="2024-11" db="EMBL/GenBank/DDBJ databases">
        <title>Adaptive evolution of stress response genes in parasites aligns with host niche diversity.</title>
        <authorList>
            <person name="Hahn C."/>
            <person name="Resl P."/>
        </authorList>
    </citation>
    <scope>NUCLEOTIDE SEQUENCE [LARGE SCALE GENOMIC DNA]</scope>
    <source>
        <strain evidence="11">EGGRZ-B1_66</strain>
        <tissue evidence="11">Body</tissue>
    </source>
</reference>
<dbReference type="InterPro" id="IPR013083">
    <property type="entry name" value="Znf_RING/FYVE/PHD"/>
</dbReference>
<keyword evidence="12" id="KW-1185">Reference proteome</keyword>
<dbReference type="PANTHER" id="PTHR13407:SF0">
    <property type="entry name" value="FI05221P"/>
    <property type="match status" value="1"/>
</dbReference>
<feature type="transmembrane region" description="Helical" evidence="9">
    <location>
        <begin position="51"/>
        <end position="69"/>
    </location>
</feature>
<gene>
    <name evidence="11" type="ORF">Ciccas_001865</name>
</gene>
<accession>A0ABD2QIY9</accession>
<keyword evidence="2 9" id="KW-0812">Transmembrane</keyword>
<evidence type="ECO:0000313" key="11">
    <source>
        <dbReference type="EMBL" id="KAL3319472.1"/>
    </source>
</evidence>
<feature type="transmembrane region" description="Helical" evidence="9">
    <location>
        <begin position="165"/>
        <end position="188"/>
    </location>
</feature>
<feature type="transmembrane region" description="Helical" evidence="9">
    <location>
        <begin position="100"/>
        <end position="120"/>
    </location>
</feature>
<evidence type="ECO:0000256" key="4">
    <source>
        <dbReference type="ARBA" id="ARBA00022771"/>
    </source>
</evidence>
<dbReference type="PROSITE" id="PS50089">
    <property type="entry name" value="ZF_RING_2"/>
    <property type="match status" value="1"/>
</dbReference>
<evidence type="ECO:0000256" key="8">
    <source>
        <dbReference type="PROSITE-ProRule" id="PRU00175"/>
    </source>
</evidence>
<evidence type="ECO:0000256" key="6">
    <source>
        <dbReference type="ARBA" id="ARBA00022989"/>
    </source>
</evidence>
<keyword evidence="6 9" id="KW-1133">Transmembrane helix</keyword>
<dbReference type="SUPFAM" id="SSF57850">
    <property type="entry name" value="RING/U-box"/>
    <property type="match status" value="1"/>
</dbReference>
<feature type="domain" description="RING-type" evidence="10">
    <location>
        <begin position="217"/>
        <end position="264"/>
    </location>
</feature>
<feature type="transmembrane region" description="Helical" evidence="9">
    <location>
        <begin position="132"/>
        <end position="159"/>
    </location>
</feature>
<proteinExistence type="predicted"/>
<dbReference type="CDD" id="cd16475">
    <property type="entry name" value="RING-H2_RNF121-like"/>
    <property type="match status" value="1"/>
</dbReference>
<dbReference type="PANTHER" id="PTHR13407">
    <property type="entry name" value="RNF121 PROTEIN"/>
    <property type="match status" value="1"/>
</dbReference>
<sequence>MDNGSIDDEHIIIIGNKTFDISNLPADEVHKLRHLKLQEEHKGHEMMHLEMFFMLIGGIFFSQCALMLWKTKHYRTYQMCTLAALVLVPPILAIYTGSTRFLSCCLVFIAINFYVAYIATRPTITPRTPKRVYGWFLLVHNVTYSISVAGYILLFVMIMTVGTEFLIQLSFQMLLYGIYFGVVARDFAEVCSDKMASKIGYYSPEGITLKSLPPNTCSVCTLPLKINSEDDEELFTLNCSHSFHEKCIRGWCIIGKKDICPYCKEKVDLRHTFTNPWQKPHILYGNYLDLIRYMVGWQPIVLFTLSQLNKAFGLN</sequence>
<keyword evidence="3" id="KW-0479">Metal-binding</keyword>
<keyword evidence="5" id="KW-0862">Zinc</keyword>
<dbReference type="Gene3D" id="3.30.40.10">
    <property type="entry name" value="Zinc/RING finger domain, C3HC4 (zinc finger)"/>
    <property type="match status" value="1"/>
</dbReference>
<name>A0ABD2QIY9_9PLAT</name>
<dbReference type="InterPro" id="IPR040176">
    <property type="entry name" value="RNF121/RNF175"/>
</dbReference>
<evidence type="ECO:0000313" key="12">
    <source>
        <dbReference type="Proteomes" id="UP001626550"/>
    </source>
</evidence>
<dbReference type="GO" id="GO:0016020">
    <property type="term" value="C:membrane"/>
    <property type="evidence" value="ECO:0007669"/>
    <property type="project" value="UniProtKB-SubCell"/>
</dbReference>
<dbReference type="AlphaFoldDB" id="A0ABD2QIY9"/>
<dbReference type="Pfam" id="PF13639">
    <property type="entry name" value="zf-RING_2"/>
    <property type="match status" value="1"/>
</dbReference>
<evidence type="ECO:0000259" key="10">
    <source>
        <dbReference type="PROSITE" id="PS50089"/>
    </source>
</evidence>
<protein>
    <recommendedName>
        <fullName evidence="10">RING-type domain-containing protein</fullName>
    </recommendedName>
</protein>
<feature type="transmembrane region" description="Helical" evidence="9">
    <location>
        <begin position="76"/>
        <end position="94"/>
    </location>
</feature>
<evidence type="ECO:0000256" key="1">
    <source>
        <dbReference type="ARBA" id="ARBA00004141"/>
    </source>
</evidence>
<dbReference type="Proteomes" id="UP001626550">
    <property type="component" value="Unassembled WGS sequence"/>
</dbReference>
<comment type="subcellular location">
    <subcellularLocation>
        <location evidence="1">Membrane</location>
        <topology evidence="1">Multi-pass membrane protein</topology>
    </subcellularLocation>
</comment>
<evidence type="ECO:0000256" key="2">
    <source>
        <dbReference type="ARBA" id="ARBA00022692"/>
    </source>
</evidence>
<evidence type="ECO:0000256" key="7">
    <source>
        <dbReference type="ARBA" id="ARBA00023136"/>
    </source>
</evidence>
<evidence type="ECO:0000256" key="9">
    <source>
        <dbReference type="SAM" id="Phobius"/>
    </source>
</evidence>
<dbReference type="InterPro" id="IPR001841">
    <property type="entry name" value="Znf_RING"/>
</dbReference>
<organism evidence="11 12">
    <name type="scientific">Cichlidogyrus casuarinus</name>
    <dbReference type="NCBI Taxonomy" id="1844966"/>
    <lineage>
        <taxon>Eukaryota</taxon>
        <taxon>Metazoa</taxon>
        <taxon>Spiralia</taxon>
        <taxon>Lophotrochozoa</taxon>
        <taxon>Platyhelminthes</taxon>
        <taxon>Monogenea</taxon>
        <taxon>Monopisthocotylea</taxon>
        <taxon>Dactylogyridea</taxon>
        <taxon>Ancyrocephalidae</taxon>
        <taxon>Cichlidogyrus</taxon>
    </lineage>
</organism>
<dbReference type="EMBL" id="JBJKFK010000133">
    <property type="protein sequence ID" value="KAL3319472.1"/>
    <property type="molecule type" value="Genomic_DNA"/>
</dbReference>
<evidence type="ECO:0000256" key="3">
    <source>
        <dbReference type="ARBA" id="ARBA00022723"/>
    </source>
</evidence>
<keyword evidence="7 9" id="KW-0472">Membrane</keyword>
<comment type="caution">
    <text evidence="11">The sequence shown here is derived from an EMBL/GenBank/DDBJ whole genome shotgun (WGS) entry which is preliminary data.</text>
</comment>